<accession>A0A6A8MAG4</accession>
<dbReference type="EMBL" id="VUNB01000001">
    <property type="protein sequence ID" value="MST68286.1"/>
    <property type="molecule type" value="Genomic_DNA"/>
</dbReference>
<dbReference type="InterPro" id="IPR020103">
    <property type="entry name" value="PsdUridine_synth_cat_dom_sf"/>
</dbReference>
<dbReference type="AlphaFoldDB" id="A0A6A8MAG4"/>
<dbReference type="GO" id="GO:0031119">
    <property type="term" value="P:tRNA pseudouridine synthesis"/>
    <property type="evidence" value="ECO:0007669"/>
    <property type="project" value="UniProtKB-UniRule"/>
</dbReference>
<gene>
    <name evidence="5 8" type="primary">truB</name>
    <name evidence="8" type="ORF">FYJ66_01505</name>
</gene>
<dbReference type="EC" id="5.4.99.25" evidence="5"/>
<comment type="caution">
    <text evidence="8">The sequence shown here is derived from an EMBL/GenBank/DDBJ whole genome shotgun (WGS) entry which is preliminary data.</text>
</comment>
<feature type="domain" description="Pseudouridine synthase II N-terminal" evidence="6">
    <location>
        <begin position="25"/>
        <end position="177"/>
    </location>
</feature>
<evidence type="ECO:0000259" key="7">
    <source>
        <dbReference type="Pfam" id="PF16198"/>
    </source>
</evidence>
<dbReference type="Gene3D" id="3.30.2350.10">
    <property type="entry name" value="Pseudouridine synthase"/>
    <property type="match status" value="1"/>
</dbReference>
<evidence type="ECO:0000313" key="8">
    <source>
        <dbReference type="EMBL" id="MST68286.1"/>
    </source>
</evidence>
<dbReference type="GO" id="GO:0003723">
    <property type="term" value="F:RNA binding"/>
    <property type="evidence" value="ECO:0007669"/>
    <property type="project" value="InterPro"/>
</dbReference>
<dbReference type="GO" id="GO:1990481">
    <property type="term" value="P:mRNA pseudouridine synthesis"/>
    <property type="evidence" value="ECO:0007669"/>
    <property type="project" value="TreeGrafter"/>
</dbReference>
<keyword evidence="3 5" id="KW-0819">tRNA processing</keyword>
<dbReference type="PANTHER" id="PTHR13767:SF2">
    <property type="entry name" value="PSEUDOURIDYLATE SYNTHASE TRUB1"/>
    <property type="match status" value="1"/>
</dbReference>
<reference evidence="8" key="1">
    <citation type="submission" date="2019-09" db="EMBL/GenBank/DDBJ databases">
        <title>In-depth cultivation of the pig gut microbiome towards novel bacterial diversity and tailored functional studies.</title>
        <authorList>
            <person name="Wylensek D."/>
            <person name="Hitch T.C.A."/>
            <person name="Clavel T."/>
        </authorList>
    </citation>
    <scope>NUCLEOTIDE SEQUENCE</scope>
    <source>
        <strain evidence="8">RF-744-FAT-WT-3</strain>
    </source>
</reference>
<evidence type="ECO:0000256" key="3">
    <source>
        <dbReference type="ARBA" id="ARBA00022694"/>
    </source>
</evidence>
<evidence type="ECO:0000259" key="6">
    <source>
        <dbReference type="Pfam" id="PF01509"/>
    </source>
</evidence>
<feature type="active site" description="Nucleophile" evidence="5">
    <location>
        <position position="40"/>
    </location>
</feature>
<dbReference type="InterPro" id="IPR014780">
    <property type="entry name" value="tRNA_psdUridine_synth_TruB"/>
</dbReference>
<sequence length="322" mass="35852">MIAEGVINIYKPEGLTSHDVVARVRRRLGIRRTGHTGTLDPMATGVLPVCFGRATRMIEYYDGDFKTYKAELQLGGITDTLDSTGSFLEKRDFSQVTEAGLRDAVLSFEGEIRQVPPKYSALKVNGKPLYEYARKGLDVDVEKKARNVFIKSISIDSVDMTRGKVVFNVTCSKGTYIRTICGDIGEMLGCGAYMTALERTESGFFNLDNSVDLDAFMEMSEEDIEKIVIPVDQTLLNLGQVRLNDRAMDNFQNGRPVNSEDMEVAGIVDFQKAGLYRAETLRNIVRVYDEKGCFAGTGRIESGDTEGYQKGSLKAVKVFRYE</sequence>
<proteinExistence type="inferred from homology"/>
<comment type="similarity">
    <text evidence="2 5">Belongs to the pseudouridine synthase TruB family. Type 1 subfamily.</text>
</comment>
<comment type="function">
    <text evidence="5">Responsible for synthesis of pseudouridine from uracil-55 in the psi GC loop of transfer RNAs.</text>
</comment>
<evidence type="ECO:0000256" key="2">
    <source>
        <dbReference type="ARBA" id="ARBA00005642"/>
    </source>
</evidence>
<dbReference type="InterPro" id="IPR002501">
    <property type="entry name" value="PsdUridine_synth_N"/>
</dbReference>
<dbReference type="InterPro" id="IPR032819">
    <property type="entry name" value="TruB_C"/>
</dbReference>
<keyword evidence="4 5" id="KW-0413">Isomerase</keyword>
<dbReference type="Pfam" id="PF16198">
    <property type="entry name" value="TruB_C_2"/>
    <property type="match status" value="1"/>
</dbReference>
<feature type="domain" description="tRNA pseudouridylate synthase B C-terminal" evidence="7">
    <location>
        <begin position="178"/>
        <end position="235"/>
    </location>
</feature>
<dbReference type="PANTHER" id="PTHR13767">
    <property type="entry name" value="TRNA-PSEUDOURIDINE SYNTHASE"/>
    <property type="match status" value="1"/>
</dbReference>
<dbReference type="HAMAP" id="MF_01080">
    <property type="entry name" value="TruB_bact"/>
    <property type="match status" value="1"/>
</dbReference>
<dbReference type="GO" id="GO:0160148">
    <property type="term" value="F:tRNA pseudouridine(55) synthase activity"/>
    <property type="evidence" value="ECO:0007669"/>
    <property type="project" value="UniProtKB-EC"/>
</dbReference>
<evidence type="ECO:0000256" key="4">
    <source>
        <dbReference type="ARBA" id="ARBA00023235"/>
    </source>
</evidence>
<dbReference type="Pfam" id="PF01509">
    <property type="entry name" value="TruB_N"/>
    <property type="match status" value="1"/>
</dbReference>
<comment type="catalytic activity">
    <reaction evidence="1 5">
        <text>uridine(55) in tRNA = pseudouridine(55) in tRNA</text>
        <dbReference type="Rhea" id="RHEA:42532"/>
        <dbReference type="Rhea" id="RHEA-COMP:10101"/>
        <dbReference type="Rhea" id="RHEA-COMP:10102"/>
        <dbReference type="ChEBI" id="CHEBI:65314"/>
        <dbReference type="ChEBI" id="CHEBI:65315"/>
        <dbReference type="EC" id="5.4.99.25"/>
    </reaction>
</comment>
<evidence type="ECO:0000256" key="5">
    <source>
        <dbReference type="HAMAP-Rule" id="MF_01080"/>
    </source>
</evidence>
<protein>
    <recommendedName>
        <fullName evidence="5">tRNA pseudouridine synthase B</fullName>
        <ecNumber evidence="5">5.4.99.25</ecNumber>
    </recommendedName>
    <alternativeName>
        <fullName evidence="5">tRNA pseudouridine(55) synthase</fullName>
        <shortName evidence="5">Psi55 synthase</shortName>
    </alternativeName>
    <alternativeName>
        <fullName evidence="5">tRNA pseudouridylate synthase</fullName>
    </alternativeName>
    <alternativeName>
        <fullName evidence="5">tRNA-uridine isomerase</fullName>
    </alternativeName>
</protein>
<dbReference type="CDD" id="cd02573">
    <property type="entry name" value="PseudoU_synth_EcTruB"/>
    <property type="match status" value="1"/>
</dbReference>
<dbReference type="NCBIfam" id="TIGR00431">
    <property type="entry name" value="TruB"/>
    <property type="match status" value="1"/>
</dbReference>
<evidence type="ECO:0000256" key="1">
    <source>
        <dbReference type="ARBA" id="ARBA00000385"/>
    </source>
</evidence>
<dbReference type="RefSeq" id="WP_154571754.1">
    <property type="nucleotide sequence ID" value="NZ_VUNB01000001.1"/>
</dbReference>
<organism evidence="8">
    <name type="scientific">Baileyella intestinalis</name>
    <dbReference type="NCBI Taxonomy" id="2606709"/>
    <lineage>
        <taxon>Bacteria</taxon>
        <taxon>Bacillati</taxon>
        <taxon>Bacillota</taxon>
        <taxon>Clostridia</taxon>
        <taxon>Peptostreptococcales</taxon>
        <taxon>Anaerovoracaceae</taxon>
        <taxon>Baileyella</taxon>
    </lineage>
</organism>
<name>A0A6A8MAG4_9FIRM</name>
<dbReference type="SUPFAM" id="SSF55120">
    <property type="entry name" value="Pseudouridine synthase"/>
    <property type="match status" value="1"/>
</dbReference>